<dbReference type="Pfam" id="PF07500">
    <property type="entry name" value="TFIIS_M"/>
    <property type="match status" value="1"/>
</dbReference>
<feature type="region of interest" description="Disordered" evidence="1">
    <location>
        <begin position="184"/>
        <end position="214"/>
    </location>
</feature>
<gene>
    <name evidence="3" type="ORF">DKX38_010598</name>
</gene>
<dbReference type="GO" id="GO:0006351">
    <property type="term" value="P:DNA-templated transcription"/>
    <property type="evidence" value="ECO:0007669"/>
    <property type="project" value="InterPro"/>
</dbReference>
<evidence type="ECO:0000313" key="4">
    <source>
        <dbReference type="Proteomes" id="UP000326939"/>
    </source>
</evidence>
<feature type="compositionally biased region" description="Polar residues" evidence="1">
    <location>
        <begin position="983"/>
        <end position="1001"/>
    </location>
</feature>
<feature type="compositionally biased region" description="Basic and acidic residues" evidence="1">
    <location>
        <begin position="1149"/>
        <end position="1159"/>
    </location>
</feature>
<dbReference type="AlphaFoldDB" id="A0A5N5MDZ4"/>
<comment type="caution">
    <text evidence="3">The sequence shown here is derived from an EMBL/GenBank/DDBJ whole genome shotgun (WGS) entry which is preliminary data.</text>
</comment>
<proteinExistence type="predicted"/>
<sequence>MPILSVFASSWVKSCEQPLHAKVLKVETVSRTHPLGTLLRWDLHLAMSSYVVRIHLMSNNLVSQQLSVQSIQMGQLEHISNKLDSSMQMGLMESRILDPALQQMSMSNMQMGRMGPGQSSTGTLSQQMSISSNQLQLSEPMSNNNVLKNFSVPNMQTRLMEPQAYNLIPDKFLPKRQLGDMGTVFHTSGSLQSSLFSKRKAPMEPSSNNSMLQKLSLPPKRVAQMEHRPWLLPTPSPNTSGLNRLQVLSKRPASSKTGPQQSPVQKNQTGQMLPSSKARNESDSVRSKLRQSLADALALVSQQKDKTSSSGKNSEGEAASAQAQKHEETRPMAQTPGASGTVDHRSEEPKESLPTKDNFFTQNHFNVPKTSQENSNTDGNAGYSTQTSNHDGQELQSSVIFRDEDVSFSDSFFVRDDLLQGNGLSWVLEPDAEMAEKKGIETAETQQSQEHIRKDTGKLIQDPEFLASEIEAELCKLFGGVNKKYKEKGRSLLFNLKDRSNPELREKVMSGVITPGRLCSMTAEELASKELSEWRMAKAEELAQMVVLPDSDVDIRRLVKKTHKGEFQVEVEQDSVTMEVSVGTSSFAQTPIKSEEKEATPIPKSDKMKEKVNAADHKINLEDKKDSYTLTIPSSEGTDLLQGLMVDDVLKDADFLPPIVSLDEFMESLDSEPPFENLPLDAGKTTPSTNNDDSQVTSEAKSPAANAEDLAGSIAEKSDNVEATSTSPEANGKSIDIRVESVTTPSVGVSKGEHIWGGVLQLSISILASVIGIFKSGDKTSAKEWSDFVEVKGRVRLDAFEKFLQELRMSRSRAVMVVHFVCKEGSTESERESLREVADSYVVDERVGFAEPAHGVELYLCPPHLKTREGLIKVLPKDQLEPLNAVDYGLIGVIVWRKAQITSTISPTSASHHKHSSKKQQHFTSRKHQEKDTNMNVNIASKHPLPPLSGAYPNPQPDEDDDDVPPGFGPPTGRDEDDLPEFNFSSNSMASRSQFSNQNPVRGSGMPPLNSSYSQTPSRPVDLRELVHRYGQPKTNVPPLQPWNDDDDDMPEWHPEETQHHRTRPQSTHVHGVQQPILRAHMAHQTAHQTMAPLGTSPAMPQVNMIHGQQNLAPSLQQGTWAAPQPGPHGHPAYQSSGGQVYGSPGQAWRRDPPKSRGF</sequence>
<accession>A0A5N5MDZ4</accession>
<dbReference type="PROSITE" id="PS51321">
    <property type="entry name" value="TFIIS_CENTRAL"/>
    <property type="match status" value="1"/>
</dbReference>
<dbReference type="PANTHER" id="PTHR11477">
    <property type="entry name" value="TRANSCRIPTION FACTOR S-II ZINC FINGER DOMAIN-CONTAINING PROTEIN"/>
    <property type="match status" value="1"/>
</dbReference>
<feature type="region of interest" description="Disordered" evidence="1">
    <location>
        <begin position="905"/>
        <end position="1019"/>
    </location>
</feature>
<feature type="compositionally biased region" description="Basic and acidic residues" evidence="1">
    <location>
        <begin position="1051"/>
        <end position="1060"/>
    </location>
</feature>
<evidence type="ECO:0000313" key="3">
    <source>
        <dbReference type="EMBL" id="KAB5553287.1"/>
    </source>
</evidence>
<feature type="region of interest" description="Disordered" evidence="1">
    <location>
        <begin position="670"/>
        <end position="735"/>
    </location>
</feature>
<dbReference type="InterPro" id="IPR012921">
    <property type="entry name" value="SPOC_C"/>
</dbReference>
<feature type="compositionally biased region" description="Polar residues" evidence="1">
    <location>
        <begin position="358"/>
        <end position="395"/>
    </location>
</feature>
<dbReference type="PANTHER" id="PTHR11477:SF20">
    <property type="entry name" value="SPOC DOMAIN _ TRANSCRIPTION ELONGATION FACTOR S-II PROTEIN"/>
    <property type="match status" value="1"/>
</dbReference>
<evidence type="ECO:0000259" key="2">
    <source>
        <dbReference type="PROSITE" id="PS51321"/>
    </source>
</evidence>
<feature type="compositionally biased region" description="Polar residues" evidence="1">
    <location>
        <begin position="252"/>
        <end position="274"/>
    </location>
</feature>
<feature type="compositionally biased region" description="Basic residues" evidence="1">
    <location>
        <begin position="911"/>
        <end position="926"/>
    </location>
</feature>
<feature type="domain" description="TFIIS central" evidence="2">
    <location>
        <begin position="445"/>
        <end position="554"/>
    </location>
</feature>
<feature type="compositionally biased region" description="Basic and acidic residues" evidence="1">
    <location>
        <begin position="342"/>
        <end position="354"/>
    </location>
</feature>
<dbReference type="GO" id="GO:0005634">
    <property type="term" value="C:nucleus"/>
    <property type="evidence" value="ECO:0007669"/>
    <property type="project" value="TreeGrafter"/>
</dbReference>
<dbReference type="SUPFAM" id="SSF46942">
    <property type="entry name" value="Elongation factor TFIIS domain 2"/>
    <property type="match status" value="1"/>
</dbReference>
<dbReference type="Gene3D" id="1.10.472.30">
    <property type="entry name" value="Transcription elongation factor S-II, central domain"/>
    <property type="match status" value="1"/>
</dbReference>
<feature type="region of interest" description="Disordered" evidence="1">
    <location>
        <begin position="250"/>
        <end position="395"/>
    </location>
</feature>
<dbReference type="InterPro" id="IPR036575">
    <property type="entry name" value="TFIIS_cen_dom_sf"/>
</dbReference>
<dbReference type="InterPro" id="IPR003618">
    <property type="entry name" value="TFIIS_cen_dom"/>
</dbReference>
<keyword evidence="4" id="KW-1185">Reference proteome</keyword>
<dbReference type="Pfam" id="PF07744">
    <property type="entry name" value="SPOC"/>
    <property type="match status" value="1"/>
</dbReference>
<evidence type="ECO:0000256" key="1">
    <source>
        <dbReference type="SAM" id="MobiDB-lite"/>
    </source>
</evidence>
<feature type="region of interest" description="Disordered" evidence="1">
    <location>
        <begin position="1032"/>
        <end position="1068"/>
    </location>
</feature>
<feature type="region of interest" description="Disordered" evidence="1">
    <location>
        <begin position="1113"/>
        <end position="1159"/>
    </location>
</feature>
<protein>
    <recommendedName>
        <fullName evidence="2">TFIIS central domain-containing protein</fullName>
    </recommendedName>
</protein>
<feature type="compositionally biased region" description="Polar residues" evidence="1">
    <location>
        <begin position="185"/>
        <end position="196"/>
    </location>
</feature>
<dbReference type="CDD" id="cd21538">
    <property type="entry name" value="SPOC_TFIIS"/>
    <property type="match status" value="1"/>
</dbReference>
<feature type="compositionally biased region" description="Polar residues" evidence="1">
    <location>
        <begin position="1009"/>
        <end position="1018"/>
    </location>
</feature>
<organism evidence="3 4">
    <name type="scientific">Salix brachista</name>
    <dbReference type="NCBI Taxonomy" id="2182728"/>
    <lineage>
        <taxon>Eukaryota</taxon>
        <taxon>Viridiplantae</taxon>
        <taxon>Streptophyta</taxon>
        <taxon>Embryophyta</taxon>
        <taxon>Tracheophyta</taxon>
        <taxon>Spermatophyta</taxon>
        <taxon>Magnoliopsida</taxon>
        <taxon>eudicotyledons</taxon>
        <taxon>Gunneridae</taxon>
        <taxon>Pentapetalae</taxon>
        <taxon>rosids</taxon>
        <taxon>fabids</taxon>
        <taxon>Malpighiales</taxon>
        <taxon>Salicaceae</taxon>
        <taxon>Saliceae</taxon>
        <taxon>Salix</taxon>
    </lineage>
</organism>
<feature type="compositionally biased region" description="Polar residues" evidence="1">
    <location>
        <begin position="685"/>
        <end position="700"/>
    </location>
</feature>
<feature type="compositionally biased region" description="Low complexity" evidence="1">
    <location>
        <begin position="1122"/>
        <end position="1133"/>
    </location>
</feature>
<dbReference type="SMART" id="SM00510">
    <property type="entry name" value="TFS2M"/>
    <property type="match status" value="1"/>
</dbReference>
<name>A0A5N5MDZ4_9ROSI</name>
<dbReference type="Proteomes" id="UP000326939">
    <property type="component" value="Chromosome 6"/>
</dbReference>
<dbReference type="EMBL" id="VDCV01000006">
    <property type="protein sequence ID" value="KAB5553287.1"/>
    <property type="molecule type" value="Genomic_DNA"/>
</dbReference>
<reference evidence="4" key="1">
    <citation type="journal article" date="2019" name="Gigascience">
        <title>De novo genome assembly of the endangered Acer yangbiense, a plant species with extremely small populations endemic to Yunnan Province, China.</title>
        <authorList>
            <person name="Yang J."/>
            <person name="Wariss H.M."/>
            <person name="Tao L."/>
            <person name="Zhang R."/>
            <person name="Yun Q."/>
            <person name="Hollingsworth P."/>
            <person name="Dao Z."/>
            <person name="Luo G."/>
            <person name="Guo H."/>
            <person name="Ma Y."/>
            <person name="Sun W."/>
        </authorList>
    </citation>
    <scope>NUCLEOTIDE SEQUENCE [LARGE SCALE GENOMIC DNA]</scope>
    <source>
        <strain evidence="4">cv. br00</strain>
    </source>
</reference>